<evidence type="ECO:0000256" key="12">
    <source>
        <dbReference type="PIRSR" id="PIRSR006431-1"/>
    </source>
</evidence>
<dbReference type="PRINTS" id="PR00793">
    <property type="entry name" value="PROAMNOPTASE"/>
</dbReference>
<dbReference type="InterPro" id="IPR029058">
    <property type="entry name" value="AB_hydrolase_fold"/>
</dbReference>
<proteinExistence type="inferred from homology"/>
<dbReference type="OrthoDB" id="9796770at2"/>
<dbReference type="PANTHER" id="PTHR43722:SF1">
    <property type="entry name" value="PROLINE IMINOPEPTIDASE"/>
    <property type="match status" value="1"/>
</dbReference>
<evidence type="ECO:0000256" key="5">
    <source>
        <dbReference type="ARBA" id="ARBA00021843"/>
    </source>
</evidence>
<comment type="catalytic activity">
    <reaction evidence="1 11 13">
        <text>Release of N-terminal proline from a peptide.</text>
        <dbReference type="EC" id="3.4.11.5"/>
    </reaction>
</comment>
<dbReference type="SUPFAM" id="SSF53474">
    <property type="entry name" value="alpha/beta-Hydrolases"/>
    <property type="match status" value="1"/>
</dbReference>
<evidence type="ECO:0000256" key="13">
    <source>
        <dbReference type="RuleBase" id="RU003421"/>
    </source>
</evidence>
<organism evidence="15 16">
    <name type="scientific">Teichococcus deserti</name>
    <dbReference type="NCBI Taxonomy" id="1817963"/>
    <lineage>
        <taxon>Bacteria</taxon>
        <taxon>Pseudomonadati</taxon>
        <taxon>Pseudomonadota</taxon>
        <taxon>Alphaproteobacteria</taxon>
        <taxon>Acetobacterales</taxon>
        <taxon>Roseomonadaceae</taxon>
        <taxon>Roseomonas</taxon>
    </lineage>
</organism>
<gene>
    <name evidence="15" type="ORF">BKE38_12755</name>
</gene>
<evidence type="ECO:0000256" key="4">
    <source>
        <dbReference type="ARBA" id="ARBA00012568"/>
    </source>
</evidence>
<dbReference type="InterPro" id="IPR005944">
    <property type="entry name" value="Pro_iminopeptidase"/>
</dbReference>
<dbReference type="Pfam" id="PF00561">
    <property type="entry name" value="Abhydrolase_1"/>
    <property type="match status" value="1"/>
</dbReference>
<dbReference type="PRINTS" id="PR00111">
    <property type="entry name" value="ABHYDROLASE"/>
</dbReference>
<dbReference type="PIRSF" id="PIRSF006431">
    <property type="entry name" value="Pept_S33"/>
    <property type="match status" value="1"/>
</dbReference>
<dbReference type="InterPro" id="IPR000073">
    <property type="entry name" value="AB_hydrolase_1"/>
</dbReference>
<feature type="domain" description="AB hydrolase-1" evidence="14">
    <location>
        <begin position="38"/>
        <end position="294"/>
    </location>
</feature>
<dbReference type="GO" id="GO:0005737">
    <property type="term" value="C:cytoplasm"/>
    <property type="evidence" value="ECO:0007669"/>
    <property type="project" value="UniProtKB-SubCell"/>
</dbReference>
<evidence type="ECO:0000256" key="6">
    <source>
        <dbReference type="ARBA" id="ARBA00022438"/>
    </source>
</evidence>
<comment type="subcellular location">
    <subcellularLocation>
        <location evidence="2 11">Cytoplasm</location>
    </subcellularLocation>
</comment>
<evidence type="ECO:0000256" key="8">
    <source>
        <dbReference type="ARBA" id="ARBA00022670"/>
    </source>
</evidence>
<evidence type="ECO:0000256" key="9">
    <source>
        <dbReference type="ARBA" id="ARBA00022801"/>
    </source>
</evidence>
<dbReference type="PANTHER" id="PTHR43722">
    <property type="entry name" value="PROLINE IMINOPEPTIDASE"/>
    <property type="match status" value="1"/>
</dbReference>
<comment type="similarity">
    <text evidence="3 11 13">Belongs to the peptidase S33 family.</text>
</comment>
<feature type="active site" evidence="12">
    <location>
        <position position="265"/>
    </location>
</feature>
<evidence type="ECO:0000256" key="7">
    <source>
        <dbReference type="ARBA" id="ARBA00022490"/>
    </source>
</evidence>
<dbReference type="InterPro" id="IPR002410">
    <property type="entry name" value="Peptidase_S33"/>
</dbReference>
<keyword evidence="6 11" id="KW-0031">Aminopeptidase</keyword>
<keyword evidence="7 11" id="KW-0963">Cytoplasm</keyword>
<evidence type="ECO:0000256" key="3">
    <source>
        <dbReference type="ARBA" id="ARBA00010088"/>
    </source>
</evidence>
<accession>A0A1V2H211</accession>
<dbReference type="GO" id="GO:0004177">
    <property type="term" value="F:aminopeptidase activity"/>
    <property type="evidence" value="ECO:0007669"/>
    <property type="project" value="UniProtKB-UniRule"/>
</dbReference>
<evidence type="ECO:0000313" key="16">
    <source>
        <dbReference type="Proteomes" id="UP000188879"/>
    </source>
</evidence>
<dbReference type="AlphaFoldDB" id="A0A1V2H211"/>
<keyword evidence="16" id="KW-1185">Reference proteome</keyword>
<dbReference type="Gene3D" id="3.40.50.1820">
    <property type="entry name" value="alpha/beta hydrolase"/>
    <property type="match status" value="1"/>
</dbReference>
<name>A0A1V2H211_9PROT</name>
<protein>
    <recommendedName>
        <fullName evidence="5 11">Proline iminopeptidase</fullName>
        <shortName evidence="11">PIP</shortName>
        <ecNumber evidence="4 11">3.4.11.5</ecNumber>
    </recommendedName>
    <alternativeName>
        <fullName evidence="10 11">Prolyl aminopeptidase</fullName>
    </alternativeName>
</protein>
<dbReference type="EC" id="3.4.11.5" evidence="4 11"/>
<sequence length="313" mass="34312">MRRMFPPIEPHASGQLALGDGFLLSWEACGNPAGRTALVLHGGPGSGRSERARRWFDPDRFRVILFDQRGAGRSAGPEDLAANTTPHLIADIEALRRHLDVENWLVLGGSWGATLALAYAQQHPERVTGLVLHAVATTTRREIDWITRGVGRLFPREWERFAAGVPAAEREGCLAAAYNRRLLHPDPAVHHQAARDWCDWEAAILDIGPGSAAQNRFDEPAFRLRFARLVTHYWRHAAWLEEDALLQGMPKLAGIPGQLVHGRLDLGSPLATAWQLHRAWPGSRLTVVEPAGHDSRDPGMAEAICAAVAALAG</sequence>
<reference evidence="15 16" key="1">
    <citation type="submission" date="2016-10" db="EMBL/GenBank/DDBJ databases">
        <title>Draft Genome sequence of Roseomonas sp. strain M3.</title>
        <authorList>
            <person name="Subhash Y."/>
            <person name="Lee S."/>
        </authorList>
    </citation>
    <scope>NUCLEOTIDE SEQUENCE [LARGE SCALE GENOMIC DNA]</scope>
    <source>
        <strain evidence="15 16">M3</strain>
    </source>
</reference>
<keyword evidence="8 11" id="KW-0645">Protease</keyword>
<evidence type="ECO:0000256" key="10">
    <source>
        <dbReference type="ARBA" id="ARBA00029605"/>
    </source>
</evidence>
<dbReference type="Proteomes" id="UP000188879">
    <property type="component" value="Unassembled WGS sequence"/>
</dbReference>
<dbReference type="NCBIfam" id="TIGR01249">
    <property type="entry name" value="pro_imino_pep_1"/>
    <property type="match status" value="1"/>
</dbReference>
<evidence type="ECO:0000256" key="2">
    <source>
        <dbReference type="ARBA" id="ARBA00004496"/>
    </source>
</evidence>
<feature type="active site" description="Proton donor" evidence="12">
    <location>
        <position position="293"/>
    </location>
</feature>
<evidence type="ECO:0000256" key="1">
    <source>
        <dbReference type="ARBA" id="ARBA00001585"/>
    </source>
</evidence>
<dbReference type="EMBL" id="MLCO01000106">
    <property type="protein sequence ID" value="ONG53262.1"/>
    <property type="molecule type" value="Genomic_DNA"/>
</dbReference>
<evidence type="ECO:0000256" key="11">
    <source>
        <dbReference type="PIRNR" id="PIRNR006431"/>
    </source>
</evidence>
<evidence type="ECO:0000313" key="15">
    <source>
        <dbReference type="EMBL" id="ONG53262.1"/>
    </source>
</evidence>
<keyword evidence="9 11" id="KW-0378">Hydrolase</keyword>
<evidence type="ECO:0000259" key="14">
    <source>
        <dbReference type="Pfam" id="PF00561"/>
    </source>
</evidence>
<dbReference type="GO" id="GO:0006508">
    <property type="term" value="P:proteolysis"/>
    <property type="evidence" value="ECO:0007669"/>
    <property type="project" value="UniProtKB-KW"/>
</dbReference>
<comment type="caution">
    <text evidence="15">The sequence shown here is derived from an EMBL/GenBank/DDBJ whole genome shotgun (WGS) entry which is preliminary data.</text>
</comment>
<feature type="active site" description="Nucleophile" evidence="12">
    <location>
        <position position="110"/>
    </location>
</feature>